<accession>A0A1X6PDU7</accession>
<feature type="compositionally biased region" description="Low complexity" evidence="1">
    <location>
        <begin position="23"/>
        <end position="34"/>
    </location>
</feature>
<evidence type="ECO:0000313" key="2">
    <source>
        <dbReference type="EMBL" id="OSX79032.1"/>
    </source>
</evidence>
<evidence type="ECO:0000313" key="3">
    <source>
        <dbReference type="Proteomes" id="UP000218209"/>
    </source>
</evidence>
<dbReference type="EMBL" id="KV918799">
    <property type="protein sequence ID" value="OSX79032.1"/>
    <property type="molecule type" value="Genomic_DNA"/>
</dbReference>
<sequence length="261" mass="27841">MRMSGRAPPPRVERVRGRGRFGGRPLPVPLSTLNGLGGASGAAAPSEALSSRPATNRGGPDAGGGDAADEDNVNIVEPTLKAFLHELPSEENIAKAAATADSSFALHFVWGPIHNADQGAADAKALTAGQERFTVRQSAVRASEKAAEHQCFLHKLRADMLLAAVAYEVLQMTDAERDQDNQLCASVPRTGARILATTKDAVRQVPHVDSRPSRMLRGSWKGAVPEEDDGPIDMTDPSTMRLSSYKMPQCRNCFMMAAGKD</sequence>
<feature type="compositionally biased region" description="Low complexity" evidence="1">
    <location>
        <begin position="41"/>
        <end position="51"/>
    </location>
</feature>
<keyword evidence="3" id="KW-1185">Reference proteome</keyword>
<name>A0A1X6PDU7_PORUM</name>
<reference evidence="2 3" key="1">
    <citation type="submission" date="2017-03" db="EMBL/GenBank/DDBJ databases">
        <title>WGS assembly of Porphyra umbilicalis.</title>
        <authorList>
            <person name="Brawley S.H."/>
            <person name="Blouin N.A."/>
            <person name="Ficko-Blean E."/>
            <person name="Wheeler G.L."/>
            <person name="Lohr M."/>
            <person name="Goodson H.V."/>
            <person name="Jenkins J.W."/>
            <person name="Blaby-Haas C.E."/>
            <person name="Helliwell K.E."/>
            <person name="Chan C."/>
            <person name="Marriage T."/>
            <person name="Bhattacharya D."/>
            <person name="Klein A.S."/>
            <person name="Badis Y."/>
            <person name="Brodie J."/>
            <person name="Cao Y."/>
            <person name="Collen J."/>
            <person name="Dittami S.M."/>
            <person name="Gachon C.M."/>
            <person name="Green B.R."/>
            <person name="Karpowicz S."/>
            <person name="Kim J.W."/>
            <person name="Kudahl U."/>
            <person name="Lin S."/>
            <person name="Michel G."/>
            <person name="Mittag M."/>
            <person name="Olson B.J."/>
            <person name="Pangilinan J."/>
            <person name="Peng Y."/>
            <person name="Qiu H."/>
            <person name="Shu S."/>
            <person name="Singer J.T."/>
            <person name="Smith A.G."/>
            <person name="Sprecher B.N."/>
            <person name="Wagner V."/>
            <person name="Wang W."/>
            <person name="Wang Z.-Y."/>
            <person name="Yan J."/>
            <person name="Yarish C."/>
            <person name="Zoeuner-Riek S."/>
            <person name="Zhuang Y."/>
            <person name="Zou Y."/>
            <person name="Lindquist E.A."/>
            <person name="Grimwood J."/>
            <person name="Barry K."/>
            <person name="Rokhsar D.S."/>
            <person name="Schmutz J."/>
            <person name="Stiller J.W."/>
            <person name="Grossman A.R."/>
            <person name="Prochnik S.E."/>
        </authorList>
    </citation>
    <scope>NUCLEOTIDE SEQUENCE [LARGE SCALE GENOMIC DNA]</scope>
    <source>
        <strain evidence="2">4086291</strain>
    </source>
</reference>
<proteinExistence type="predicted"/>
<evidence type="ECO:0000256" key="1">
    <source>
        <dbReference type="SAM" id="MobiDB-lite"/>
    </source>
</evidence>
<dbReference type="Proteomes" id="UP000218209">
    <property type="component" value="Unassembled WGS sequence"/>
</dbReference>
<feature type="region of interest" description="Disordered" evidence="1">
    <location>
        <begin position="1"/>
        <end position="70"/>
    </location>
</feature>
<organism evidence="2 3">
    <name type="scientific">Porphyra umbilicalis</name>
    <name type="common">Purple laver</name>
    <name type="synonym">Red alga</name>
    <dbReference type="NCBI Taxonomy" id="2786"/>
    <lineage>
        <taxon>Eukaryota</taxon>
        <taxon>Rhodophyta</taxon>
        <taxon>Bangiophyceae</taxon>
        <taxon>Bangiales</taxon>
        <taxon>Bangiaceae</taxon>
        <taxon>Porphyra</taxon>
    </lineage>
</organism>
<feature type="region of interest" description="Disordered" evidence="1">
    <location>
        <begin position="220"/>
        <end position="240"/>
    </location>
</feature>
<gene>
    <name evidence="2" type="ORF">BU14_0091s0012</name>
</gene>
<dbReference type="AlphaFoldDB" id="A0A1X6PDU7"/>
<protein>
    <submittedName>
        <fullName evidence="2">Uncharacterized protein</fullName>
    </submittedName>
</protein>